<dbReference type="AlphaFoldDB" id="A0A182TV29"/>
<protein>
    <recommendedName>
        <fullName evidence="6">Peptidase M20 dimerisation domain-containing protein</fullName>
    </recommendedName>
</protein>
<keyword evidence="2" id="KW-0479">Metal-binding</keyword>
<evidence type="ECO:0000256" key="2">
    <source>
        <dbReference type="ARBA" id="ARBA00022723"/>
    </source>
</evidence>
<evidence type="ECO:0008006" key="6">
    <source>
        <dbReference type="Google" id="ProtNLM"/>
    </source>
</evidence>
<proteinExistence type="predicted"/>
<dbReference type="EnsemblMetazoa" id="AMEC008822-RA">
    <property type="protein sequence ID" value="AMEC008822-PA"/>
    <property type="gene ID" value="AMEC008822"/>
</dbReference>
<dbReference type="GO" id="GO:0008233">
    <property type="term" value="F:peptidase activity"/>
    <property type="evidence" value="ECO:0007669"/>
    <property type="project" value="UniProtKB-KW"/>
</dbReference>
<evidence type="ECO:0000313" key="4">
    <source>
        <dbReference type="EnsemblMetazoa" id="AMEC008822-PA"/>
    </source>
</evidence>
<dbReference type="Proteomes" id="UP000075902">
    <property type="component" value="Unassembled WGS sequence"/>
</dbReference>
<evidence type="ECO:0000256" key="1">
    <source>
        <dbReference type="ARBA" id="ARBA00022670"/>
    </source>
</evidence>
<organism evidence="4 5">
    <name type="scientific">Anopheles melas</name>
    <dbReference type="NCBI Taxonomy" id="34690"/>
    <lineage>
        <taxon>Eukaryota</taxon>
        <taxon>Metazoa</taxon>
        <taxon>Ecdysozoa</taxon>
        <taxon>Arthropoda</taxon>
        <taxon>Hexapoda</taxon>
        <taxon>Insecta</taxon>
        <taxon>Pterygota</taxon>
        <taxon>Neoptera</taxon>
        <taxon>Endopterygota</taxon>
        <taxon>Diptera</taxon>
        <taxon>Nematocera</taxon>
        <taxon>Culicoidea</taxon>
        <taxon>Culicidae</taxon>
        <taxon>Anophelinae</taxon>
        <taxon>Anopheles</taxon>
    </lineage>
</organism>
<dbReference type="SUPFAM" id="SSF53187">
    <property type="entry name" value="Zn-dependent exopeptidases"/>
    <property type="match status" value="1"/>
</dbReference>
<keyword evidence="1" id="KW-0645">Protease</keyword>
<sequence length="123" mass="13591">MSKADLPAVLTKLFSHIDANKSKYIDALREAVAIKSVSAWPESRPEIFRMVEWVAERLRKLGATVELADVGKQKLSDGRELDLPKVILGVLGTVSVPLCACVCVCPAKDRHFSDRCAKRIKSQ</sequence>
<reference evidence="5" key="1">
    <citation type="submission" date="2014-01" db="EMBL/GenBank/DDBJ databases">
        <title>The Genome Sequence of Anopheles melas CM1001059_A (V2).</title>
        <authorList>
            <consortium name="The Broad Institute Genomics Platform"/>
            <person name="Neafsey D.E."/>
            <person name="Besansky N."/>
            <person name="Howell P."/>
            <person name="Walton C."/>
            <person name="Young S.K."/>
            <person name="Zeng Q."/>
            <person name="Gargeya S."/>
            <person name="Fitzgerald M."/>
            <person name="Haas B."/>
            <person name="Abouelleil A."/>
            <person name="Allen A.W."/>
            <person name="Alvarado L."/>
            <person name="Arachchi H.M."/>
            <person name="Berlin A.M."/>
            <person name="Chapman S.B."/>
            <person name="Gainer-Dewar J."/>
            <person name="Goldberg J."/>
            <person name="Griggs A."/>
            <person name="Gujja S."/>
            <person name="Hansen M."/>
            <person name="Howarth C."/>
            <person name="Imamovic A."/>
            <person name="Ireland A."/>
            <person name="Larimer J."/>
            <person name="McCowan C."/>
            <person name="Murphy C."/>
            <person name="Pearson M."/>
            <person name="Poon T.W."/>
            <person name="Priest M."/>
            <person name="Roberts A."/>
            <person name="Saif S."/>
            <person name="Shea T."/>
            <person name="Sisk P."/>
            <person name="Sykes S."/>
            <person name="Wortman J."/>
            <person name="Nusbaum C."/>
            <person name="Birren B."/>
        </authorList>
    </citation>
    <scope>NUCLEOTIDE SEQUENCE [LARGE SCALE GENOMIC DNA]</scope>
    <source>
        <strain evidence="5">CM1001059</strain>
    </source>
</reference>
<accession>A0A182TV29</accession>
<dbReference type="PANTHER" id="PTHR43270">
    <property type="entry name" value="BETA-ALA-HIS DIPEPTIDASE"/>
    <property type="match status" value="1"/>
</dbReference>
<dbReference type="VEuPathDB" id="VectorBase:AMEC008822"/>
<dbReference type="Gene3D" id="3.40.630.10">
    <property type="entry name" value="Zn peptidases"/>
    <property type="match status" value="1"/>
</dbReference>
<evidence type="ECO:0000256" key="3">
    <source>
        <dbReference type="ARBA" id="ARBA00022801"/>
    </source>
</evidence>
<keyword evidence="3" id="KW-0378">Hydrolase</keyword>
<dbReference type="PANTHER" id="PTHR43270:SF4">
    <property type="entry name" value="CARNOSINE DIPEPTIDASE 2, ISOFORM A"/>
    <property type="match status" value="1"/>
</dbReference>
<evidence type="ECO:0000313" key="5">
    <source>
        <dbReference type="Proteomes" id="UP000075902"/>
    </source>
</evidence>
<name>A0A182TV29_9DIPT</name>
<keyword evidence="5" id="KW-1185">Reference proteome</keyword>
<dbReference type="GO" id="GO:0006508">
    <property type="term" value="P:proteolysis"/>
    <property type="evidence" value="ECO:0007669"/>
    <property type="project" value="UniProtKB-KW"/>
</dbReference>
<dbReference type="GO" id="GO:0046872">
    <property type="term" value="F:metal ion binding"/>
    <property type="evidence" value="ECO:0007669"/>
    <property type="project" value="UniProtKB-KW"/>
</dbReference>
<dbReference type="STRING" id="34690.A0A182TV29"/>
<reference evidence="4" key="2">
    <citation type="submission" date="2020-05" db="UniProtKB">
        <authorList>
            <consortium name="EnsemblMetazoa"/>
        </authorList>
    </citation>
    <scope>IDENTIFICATION</scope>
    <source>
        <strain evidence="4">CM1001059</strain>
    </source>
</reference>
<dbReference type="InterPro" id="IPR051458">
    <property type="entry name" value="Cyt/Met_Dipeptidase"/>
</dbReference>